<sequence>MIQMWPDLFQKAKDGGLDAIETYVFWNAHEPRRRQYNFEGNLDLIRFLEEIQRAGLYSIIRIGPYVCAEWNYGGLPVWLHKVPGMVMRSNNQQFKDEMQIFTTLIVDMIKKKRLLAPQGGPIILTQIENEYGDIEANYGESAKLYVNWCAKMAQSQNTGIPWIMCQQDDAPLPMINTHNGFYFNNFVPNNPNSPKIWTENWSGWFQSWGMGKLHRPVEDLAFSAAIFFQQTGSLLNYYMYHGGTNLGRSSGGPYVTTSYDYDAPLDEYGNLRQPKWGHLKNLHEAIKSIEKVLLYGQSKTVDLGNGTLSTKYSANETIPASGCFLVNTNSSADANITFEGSVYFLPGKSVSILLDCKQEIYNTAKVDYHNSYIEMIPNEAEDEPLQLNWSWRSEIDKGIGDVIITASNNTKKGILEQIMVTADASDYLWYITNVDHNGTENEMKLQVDMNGHILHVFINEELVGSYYPDRKKWPYVFEQTVVIKPGINQIALLGVTVGLKNDGAFFDTNLTGISRAGVLLIGNDNSTKNLSSNKWSYKIGLNGEEKEFYSSSGIDQDGKSWQSNEIPVKKPFTWYTTIFKAPLGGEPVVIDLEGMGKGEAWVNGKSIGRFWSDFIASESYGAQCGECDYLNDLKTDYIPCQTGCGLPSQRWYHVPRYFLKPGEPNVLTLFEEKGGNPTAISFKTAKVGRLCGVVPEGRTLSLSCQGTRRITKIEFTSFGDSEGKCGLVNTEEFKEATCESSGAMSAVKKACIGMSTCSIEATEMRLGWSSCGSMPKKLAVQAVCS</sequence>
<dbReference type="Proteomes" id="UP000036987">
    <property type="component" value="Unassembled WGS sequence"/>
</dbReference>
<feature type="domain" description="SUEL-type lectin" evidence="12">
    <location>
        <begin position="694"/>
        <end position="785"/>
    </location>
</feature>
<dbReference type="InterPro" id="IPR017853">
    <property type="entry name" value="GH"/>
</dbReference>
<evidence type="ECO:0000256" key="8">
    <source>
        <dbReference type="ARBA" id="ARBA00022801"/>
    </source>
</evidence>
<dbReference type="SUPFAM" id="SSF49785">
    <property type="entry name" value="Galactose-binding domain-like"/>
    <property type="match status" value="2"/>
</dbReference>
<evidence type="ECO:0000256" key="9">
    <source>
        <dbReference type="ARBA" id="ARBA00023295"/>
    </source>
</evidence>
<dbReference type="OrthoDB" id="724889at2759"/>
<dbReference type="GO" id="GO:0048046">
    <property type="term" value="C:apoplast"/>
    <property type="evidence" value="ECO:0007669"/>
    <property type="project" value="UniProtKB-SubCell"/>
</dbReference>
<keyword evidence="6" id="KW-0964">Secreted</keyword>
<dbReference type="InterPro" id="IPR001944">
    <property type="entry name" value="Glycoside_Hdrlase_35"/>
</dbReference>
<evidence type="ECO:0000256" key="10">
    <source>
        <dbReference type="RuleBase" id="RU000675"/>
    </source>
</evidence>
<dbReference type="Pfam" id="PF02140">
    <property type="entry name" value="SUEL_Lectin"/>
    <property type="match status" value="1"/>
</dbReference>
<gene>
    <name evidence="13" type="ORF">ZOSMA_59G00390</name>
</gene>
<dbReference type="FunFam" id="2.60.120.260:FF:000142">
    <property type="entry name" value="Beta-galactosidase"/>
    <property type="match status" value="1"/>
</dbReference>
<dbReference type="GO" id="GO:0030246">
    <property type="term" value="F:carbohydrate binding"/>
    <property type="evidence" value="ECO:0007669"/>
    <property type="project" value="InterPro"/>
</dbReference>
<protein>
    <recommendedName>
        <fullName evidence="4 10">Beta-galactosidase</fullName>
        <ecNumber evidence="4 10">3.2.1.23</ecNumber>
    </recommendedName>
</protein>
<evidence type="ECO:0000256" key="1">
    <source>
        <dbReference type="ARBA" id="ARBA00001412"/>
    </source>
</evidence>
<comment type="subcellular location">
    <subcellularLocation>
        <location evidence="2">Secreted</location>
        <location evidence="2">Extracellular space</location>
        <location evidence="2">Apoplast</location>
    </subcellularLocation>
</comment>
<dbReference type="STRING" id="29655.A0A0K9NUL9"/>
<dbReference type="InterPro" id="IPR008979">
    <property type="entry name" value="Galactose-bd-like_sf"/>
</dbReference>
<dbReference type="PROSITE" id="PS50228">
    <property type="entry name" value="SUEL_LECTIN"/>
    <property type="match status" value="1"/>
</dbReference>
<dbReference type="GO" id="GO:0019388">
    <property type="term" value="P:galactose catabolic process"/>
    <property type="evidence" value="ECO:0000318"/>
    <property type="project" value="GO_Central"/>
</dbReference>
<dbReference type="GO" id="GO:0005773">
    <property type="term" value="C:vacuole"/>
    <property type="evidence" value="ECO:0000318"/>
    <property type="project" value="GO_Central"/>
</dbReference>
<dbReference type="EC" id="3.2.1.23" evidence="4 10"/>
<dbReference type="Pfam" id="PF01301">
    <property type="entry name" value="Glyco_hydro_35"/>
    <property type="match status" value="1"/>
</dbReference>
<evidence type="ECO:0000256" key="4">
    <source>
        <dbReference type="ARBA" id="ARBA00012756"/>
    </source>
</evidence>
<dbReference type="InterPro" id="IPR048913">
    <property type="entry name" value="BetaGal_gal-bd"/>
</dbReference>
<proteinExistence type="inferred from homology"/>
<evidence type="ECO:0000313" key="14">
    <source>
        <dbReference type="Proteomes" id="UP000036987"/>
    </source>
</evidence>
<dbReference type="Gene3D" id="2.60.120.260">
    <property type="entry name" value="Galactose-binding domain-like"/>
    <property type="match status" value="1"/>
</dbReference>
<dbReference type="InterPro" id="IPR041392">
    <property type="entry name" value="GHD"/>
</dbReference>
<dbReference type="InterPro" id="IPR000922">
    <property type="entry name" value="Lectin_gal-bd_dom"/>
</dbReference>
<evidence type="ECO:0000256" key="2">
    <source>
        <dbReference type="ARBA" id="ARBA00004271"/>
    </source>
</evidence>
<dbReference type="CDD" id="cd22842">
    <property type="entry name" value="Gal_Rha_Lectin_BGal"/>
    <property type="match status" value="1"/>
</dbReference>
<dbReference type="EMBL" id="LFYR01001622">
    <property type="protein sequence ID" value="KMZ60479.1"/>
    <property type="molecule type" value="Genomic_DNA"/>
</dbReference>
<comment type="catalytic activity">
    <reaction evidence="1 10">
        <text>Hydrolysis of terminal non-reducing beta-D-galactose residues in beta-D-galactosides.</text>
        <dbReference type="EC" id="3.2.1.23"/>
    </reaction>
</comment>
<keyword evidence="8 10" id="KW-0378">Hydrolase</keyword>
<keyword evidence="14" id="KW-1185">Reference proteome</keyword>
<dbReference type="Pfam" id="PF21467">
    <property type="entry name" value="BetaGal_gal-bd"/>
    <property type="match status" value="1"/>
</dbReference>
<dbReference type="OMA" id="AHEYIHW"/>
<dbReference type="Pfam" id="PF17834">
    <property type="entry name" value="GHD"/>
    <property type="match status" value="1"/>
</dbReference>
<dbReference type="GO" id="GO:0009505">
    <property type="term" value="C:plant-type cell wall"/>
    <property type="evidence" value="ECO:0000318"/>
    <property type="project" value="GO_Central"/>
</dbReference>
<keyword evidence="9 10" id="KW-0326">Glycosidase</keyword>
<evidence type="ECO:0000256" key="6">
    <source>
        <dbReference type="ARBA" id="ARBA00022525"/>
    </source>
</evidence>
<dbReference type="SUPFAM" id="SSF51445">
    <property type="entry name" value="(Trans)glycosidases"/>
    <property type="match status" value="1"/>
</dbReference>
<dbReference type="PROSITE" id="PS01182">
    <property type="entry name" value="GLYCOSYL_HYDROL_F35"/>
    <property type="match status" value="1"/>
</dbReference>
<organism evidence="13 14">
    <name type="scientific">Zostera marina</name>
    <name type="common">Eelgrass</name>
    <dbReference type="NCBI Taxonomy" id="29655"/>
    <lineage>
        <taxon>Eukaryota</taxon>
        <taxon>Viridiplantae</taxon>
        <taxon>Streptophyta</taxon>
        <taxon>Embryophyta</taxon>
        <taxon>Tracheophyta</taxon>
        <taxon>Spermatophyta</taxon>
        <taxon>Magnoliopsida</taxon>
        <taxon>Liliopsida</taxon>
        <taxon>Zosteraceae</taxon>
        <taxon>Zostera</taxon>
    </lineage>
</organism>
<keyword evidence="5" id="KW-0052">Apoplast</keyword>
<keyword evidence="7" id="KW-0732">Signal</keyword>
<evidence type="ECO:0000256" key="7">
    <source>
        <dbReference type="ARBA" id="ARBA00022729"/>
    </source>
</evidence>
<dbReference type="PRINTS" id="PR00742">
    <property type="entry name" value="GLHYDRLASE35"/>
</dbReference>
<dbReference type="InterPro" id="IPR031330">
    <property type="entry name" value="Gly_Hdrlase_35_cat"/>
</dbReference>
<name>A0A0K9NUL9_ZOSMR</name>
<reference evidence="14" key="1">
    <citation type="journal article" date="2016" name="Nature">
        <title>The genome of the seagrass Zostera marina reveals angiosperm adaptation to the sea.</title>
        <authorList>
            <person name="Olsen J.L."/>
            <person name="Rouze P."/>
            <person name="Verhelst B."/>
            <person name="Lin Y.-C."/>
            <person name="Bayer T."/>
            <person name="Collen J."/>
            <person name="Dattolo E."/>
            <person name="De Paoli E."/>
            <person name="Dittami S."/>
            <person name="Maumus F."/>
            <person name="Michel G."/>
            <person name="Kersting A."/>
            <person name="Lauritano C."/>
            <person name="Lohaus R."/>
            <person name="Toepel M."/>
            <person name="Tonon T."/>
            <person name="Vanneste K."/>
            <person name="Amirebrahimi M."/>
            <person name="Brakel J."/>
            <person name="Bostroem C."/>
            <person name="Chovatia M."/>
            <person name="Grimwood J."/>
            <person name="Jenkins J.W."/>
            <person name="Jueterbock A."/>
            <person name="Mraz A."/>
            <person name="Stam W.T."/>
            <person name="Tice H."/>
            <person name="Bornberg-Bauer E."/>
            <person name="Green P.J."/>
            <person name="Pearson G.A."/>
            <person name="Procaccini G."/>
            <person name="Duarte C.M."/>
            <person name="Schmutz J."/>
            <person name="Reusch T.B.H."/>
            <person name="Van de Peer Y."/>
        </authorList>
    </citation>
    <scope>NUCLEOTIDE SEQUENCE [LARGE SCALE GENOMIC DNA]</scope>
    <source>
        <strain evidence="14">cv. Finnish</strain>
    </source>
</reference>
<dbReference type="GO" id="GO:0004565">
    <property type="term" value="F:beta-galactosidase activity"/>
    <property type="evidence" value="ECO:0000318"/>
    <property type="project" value="GO_Central"/>
</dbReference>
<comment type="similarity">
    <text evidence="3 11">Belongs to the glycosyl hydrolase 35 family.</text>
</comment>
<dbReference type="Gene3D" id="2.60.120.740">
    <property type="match status" value="1"/>
</dbReference>
<dbReference type="PANTHER" id="PTHR23421">
    <property type="entry name" value="BETA-GALACTOSIDASE RELATED"/>
    <property type="match status" value="1"/>
</dbReference>
<dbReference type="FunFam" id="3.20.20.80:FF:000006">
    <property type="entry name" value="Beta-galactosidase"/>
    <property type="match status" value="1"/>
</dbReference>
<evidence type="ECO:0000256" key="5">
    <source>
        <dbReference type="ARBA" id="ARBA00022523"/>
    </source>
</evidence>
<accession>A0A0K9NUL9</accession>
<evidence type="ECO:0000256" key="3">
    <source>
        <dbReference type="ARBA" id="ARBA00009809"/>
    </source>
</evidence>
<evidence type="ECO:0000259" key="12">
    <source>
        <dbReference type="PROSITE" id="PS50228"/>
    </source>
</evidence>
<dbReference type="AlphaFoldDB" id="A0A0K9NUL9"/>
<dbReference type="GO" id="GO:0009827">
    <property type="term" value="P:plant-type cell wall modification"/>
    <property type="evidence" value="ECO:0000318"/>
    <property type="project" value="GO_Central"/>
</dbReference>
<dbReference type="InterPro" id="IPR019801">
    <property type="entry name" value="Glyco_hydro_35_CS"/>
</dbReference>
<evidence type="ECO:0000256" key="11">
    <source>
        <dbReference type="RuleBase" id="RU003679"/>
    </source>
</evidence>
<dbReference type="InterPro" id="IPR043159">
    <property type="entry name" value="Lectin_gal-bd_sf"/>
</dbReference>
<dbReference type="Gene3D" id="3.20.20.80">
    <property type="entry name" value="Glycosidases"/>
    <property type="match status" value="1"/>
</dbReference>
<comment type="caution">
    <text evidence="13">The sequence shown here is derived from an EMBL/GenBank/DDBJ whole genome shotgun (WGS) entry which is preliminary data.</text>
</comment>
<evidence type="ECO:0000313" key="13">
    <source>
        <dbReference type="EMBL" id="KMZ60479.1"/>
    </source>
</evidence>